<dbReference type="eggNOG" id="ENOG5031TIF">
    <property type="taxonomic scope" value="Bacteria"/>
</dbReference>
<feature type="transmembrane region" description="Helical" evidence="1">
    <location>
        <begin position="141"/>
        <end position="162"/>
    </location>
</feature>
<protein>
    <recommendedName>
        <fullName evidence="4">DUF2938 domain-containing protein</fullName>
    </recommendedName>
</protein>
<feature type="transmembrane region" description="Helical" evidence="1">
    <location>
        <begin position="68"/>
        <end position="92"/>
    </location>
</feature>
<evidence type="ECO:0000256" key="1">
    <source>
        <dbReference type="SAM" id="Phobius"/>
    </source>
</evidence>
<dbReference type="RefSeq" id="WP_037339161.1">
    <property type="nucleotide sequence ID" value="NZ_APNK01000023.1"/>
</dbReference>
<comment type="caution">
    <text evidence="2">The sequence shown here is derived from an EMBL/GenBank/DDBJ whole genome shotgun (WGS) entry which is preliminary data.</text>
</comment>
<organism evidence="2 3">
    <name type="scientific">Salinisphaera hydrothermalis (strain C41B8)</name>
    <dbReference type="NCBI Taxonomy" id="1304275"/>
    <lineage>
        <taxon>Bacteria</taxon>
        <taxon>Pseudomonadati</taxon>
        <taxon>Pseudomonadota</taxon>
        <taxon>Gammaproteobacteria</taxon>
        <taxon>Salinisphaerales</taxon>
        <taxon>Salinisphaeraceae</taxon>
        <taxon>Salinisphaera</taxon>
    </lineage>
</organism>
<name>A0A084IJ32_SALHC</name>
<evidence type="ECO:0000313" key="2">
    <source>
        <dbReference type="EMBL" id="KEZ76716.1"/>
    </source>
</evidence>
<evidence type="ECO:0008006" key="4">
    <source>
        <dbReference type="Google" id="ProtNLM"/>
    </source>
</evidence>
<keyword evidence="1" id="KW-0472">Membrane</keyword>
<gene>
    <name evidence="2" type="ORF">C41B8_13310</name>
</gene>
<sequence>MGTIIVFTLVIGVVSTLVLDLWALLQQRVAGIEAPDWSVAGRWVKGLTRFQFVLDSSDGKAPTHDDKVVGWIFHYLVGIAYALLLFLIWGYAFAVHPTLWPTVVIGLFLTTFAGLFIFLPALGAGLAGARLPDQKAAIARMIVGHVVFMLAQYFTALCLAATL</sequence>
<accession>A0A084IJ32</accession>
<proteinExistence type="predicted"/>
<keyword evidence="1" id="KW-1133">Transmembrane helix</keyword>
<reference evidence="2 3" key="1">
    <citation type="submission" date="2013-03" db="EMBL/GenBank/DDBJ databases">
        <title>Salinisphaera hydrothermalis C41B8 Genome Sequencing.</title>
        <authorList>
            <person name="Li C."/>
            <person name="Lai Q."/>
            <person name="Shao Z."/>
        </authorList>
    </citation>
    <scope>NUCLEOTIDE SEQUENCE [LARGE SCALE GENOMIC DNA]</scope>
    <source>
        <strain evidence="2 3">C41B8</strain>
    </source>
</reference>
<keyword evidence="1" id="KW-0812">Transmembrane</keyword>
<dbReference type="AlphaFoldDB" id="A0A084IJ32"/>
<feature type="transmembrane region" description="Helical" evidence="1">
    <location>
        <begin position="104"/>
        <end position="129"/>
    </location>
</feature>
<dbReference type="InterPro" id="IPR021329">
    <property type="entry name" value="DUF2938"/>
</dbReference>
<dbReference type="Proteomes" id="UP000028302">
    <property type="component" value="Unassembled WGS sequence"/>
</dbReference>
<dbReference type="STRING" id="1304275.C41B8_13310"/>
<feature type="transmembrane region" description="Helical" evidence="1">
    <location>
        <begin position="6"/>
        <end position="25"/>
    </location>
</feature>
<keyword evidence="3" id="KW-1185">Reference proteome</keyword>
<dbReference type="EMBL" id="APNK01000023">
    <property type="protein sequence ID" value="KEZ76716.1"/>
    <property type="molecule type" value="Genomic_DNA"/>
</dbReference>
<evidence type="ECO:0000313" key="3">
    <source>
        <dbReference type="Proteomes" id="UP000028302"/>
    </source>
</evidence>
<dbReference type="Pfam" id="PF11158">
    <property type="entry name" value="DUF2938"/>
    <property type="match status" value="1"/>
</dbReference>